<sequence length="75" mass="7337">MTGTEPGKRHLPPPGLGSTFTALGAVNNTATLVGVIGGGSMAGIASGTTSLLLADIGSIAAIIHIRLGRTQTRAA</sequence>
<dbReference type="EMBL" id="JAUSTF010000002">
    <property type="protein sequence ID" value="MDQ0180110.1"/>
    <property type="molecule type" value="Genomic_DNA"/>
</dbReference>
<dbReference type="Proteomes" id="UP001242995">
    <property type="component" value="Unassembled WGS sequence"/>
</dbReference>
<dbReference type="Proteomes" id="UP001230951">
    <property type="component" value="Unassembled WGS sequence"/>
</dbReference>
<gene>
    <name evidence="1" type="ORF">J2S90_000177</name>
    <name evidence="2" type="ORF">J2S93_001526</name>
</gene>
<reference evidence="1 3" key="1">
    <citation type="submission" date="2023-07" db="EMBL/GenBank/DDBJ databases">
        <title>Sorghum-associated microbial communities from plants grown in Nebraska, USA.</title>
        <authorList>
            <person name="Schachtman D."/>
        </authorList>
    </citation>
    <scope>NUCLEOTIDE SEQUENCE</scope>
    <source>
        <strain evidence="1">DS1006</strain>
        <strain evidence="2 3">DS1016</strain>
    </source>
</reference>
<protein>
    <submittedName>
        <fullName evidence="1">Uncharacterized protein</fullName>
    </submittedName>
</protein>
<organism evidence="1 4">
    <name type="scientific">Arthrobacter bambusae</name>
    <dbReference type="NCBI Taxonomy" id="1338426"/>
    <lineage>
        <taxon>Bacteria</taxon>
        <taxon>Bacillati</taxon>
        <taxon>Actinomycetota</taxon>
        <taxon>Actinomycetes</taxon>
        <taxon>Micrococcales</taxon>
        <taxon>Micrococcaceae</taxon>
        <taxon>Arthrobacter</taxon>
    </lineage>
</organism>
<keyword evidence="3" id="KW-1185">Reference proteome</keyword>
<evidence type="ECO:0000313" key="1">
    <source>
        <dbReference type="EMBL" id="MDP9903237.1"/>
    </source>
</evidence>
<proteinExistence type="predicted"/>
<dbReference type="AlphaFoldDB" id="A0AAW8DBI0"/>
<evidence type="ECO:0000313" key="2">
    <source>
        <dbReference type="EMBL" id="MDQ0180110.1"/>
    </source>
</evidence>
<accession>A0AAW8DBI0</accession>
<comment type="caution">
    <text evidence="1">The sequence shown here is derived from an EMBL/GenBank/DDBJ whole genome shotgun (WGS) entry which is preliminary data.</text>
</comment>
<dbReference type="EMBL" id="JAUSRG010000001">
    <property type="protein sequence ID" value="MDP9903237.1"/>
    <property type="molecule type" value="Genomic_DNA"/>
</dbReference>
<evidence type="ECO:0000313" key="3">
    <source>
        <dbReference type="Proteomes" id="UP001230951"/>
    </source>
</evidence>
<evidence type="ECO:0000313" key="4">
    <source>
        <dbReference type="Proteomes" id="UP001242995"/>
    </source>
</evidence>
<name>A0AAW8DBI0_9MICC</name>
<dbReference type="RefSeq" id="WP_306958856.1">
    <property type="nucleotide sequence ID" value="NZ_JAUSRG010000001.1"/>
</dbReference>